<dbReference type="RefSeq" id="WP_264136325.1">
    <property type="nucleotide sequence ID" value="NZ_JAOYOD010000001.1"/>
</dbReference>
<accession>A0ABT3CPZ5</accession>
<dbReference type="PROSITE" id="PS50111">
    <property type="entry name" value="CHEMOTAXIS_TRANSDUC_2"/>
    <property type="match status" value="1"/>
</dbReference>
<evidence type="ECO:0000259" key="5">
    <source>
        <dbReference type="PROSITE" id="PS50885"/>
    </source>
</evidence>
<dbReference type="InterPro" id="IPR004089">
    <property type="entry name" value="MCPsignal_dom"/>
</dbReference>
<dbReference type="Gene3D" id="1.10.287.950">
    <property type="entry name" value="Methyl-accepting chemotaxis protein"/>
    <property type="match status" value="1"/>
</dbReference>
<dbReference type="Gene3D" id="1.20.120.1530">
    <property type="match status" value="1"/>
</dbReference>
<comment type="similarity">
    <text evidence="2">Belongs to the methyl-accepting chemotaxis (MCP) protein family.</text>
</comment>
<evidence type="ECO:0000256" key="3">
    <source>
        <dbReference type="PROSITE-ProRule" id="PRU00284"/>
    </source>
</evidence>
<dbReference type="InterPro" id="IPR011123">
    <property type="entry name" value="Y_Y_Y"/>
</dbReference>
<dbReference type="Pfam" id="PF00015">
    <property type="entry name" value="MCPsignal"/>
    <property type="match status" value="1"/>
</dbReference>
<evidence type="ECO:0000313" key="7">
    <source>
        <dbReference type="Proteomes" id="UP001300692"/>
    </source>
</evidence>
<evidence type="ECO:0000313" key="6">
    <source>
        <dbReference type="EMBL" id="MCV9385539.1"/>
    </source>
</evidence>
<dbReference type="PROSITE" id="PS50885">
    <property type="entry name" value="HAMP"/>
    <property type="match status" value="1"/>
</dbReference>
<comment type="caution">
    <text evidence="6">The sequence shown here is derived from an EMBL/GenBank/DDBJ whole genome shotgun (WGS) entry which is preliminary data.</text>
</comment>
<dbReference type="InterPro" id="IPR015943">
    <property type="entry name" value="WD40/YVTN_repeat-like_dom_sf"/>
</dbReference>
<protein>
    <submittedName>
        <fullName evidence="6">Methyl-accepting chemotaxis protein</fullName>
    </submittedName>
</protein>
<dbReference type="PRINTS" id="PR00260">
    <property type="entry name" value="CHEMTRNSDUCR"/>
</dbReference>
<keyword evidence="1 3" id="KW-0807">Transducer</keyword>
<dbReference type="CDD" id="cd06225">
    <property type="entry name" value="HAMP"/>
    <property type="match status" value="1"/>
</dbReference>
<dbReference type="SUPFAM" id="SSF63829">
    <property type="entry name" value="Calcium-dependent phosphotriesterase"/>
    <property type="match status" value="3"/>
</dbReference>
<organism evidence="6 7">
    <name type="scientific">Reichenbachiella ulvae</name>
    <dbReference type="NCBI Taxonomy" id="2980104"/>
    <lineage>
        <taxon>Bacteria</taxon>
        <taxon>Pseudomonadati</taxon>
        <taxon>Bacteroidota</taxon>
        <taxon>Cytophagia</taxon>
        <taxon>Cytophagales</taxon>
        <taxon>Reichenbachiellaceae</taxon>
        <taxon>Reichenbachiella</taxon>
    </lineage>
</organism>
<dbReference type="Gene3D" id="2.130.10.10">
    <property type="entry name" value="YVTN repeat-like/Quinoprotein amine dehydrogenase"/>
    <property type="match status" value="2"/>
</dbReference>
<dbReference type="SMART" id="SM00304">
    <property type="entry name" value="HAMP"/>
    <property type="match status" value="1"/>
</dbReference>
<dbReference type="Pfam" id="PF07494">
    <property type="entry name" value="Reg_prop"/>
    <property type="match status" value="5"/>
</dbReference>
<feature type="domain" description="Methyl-accepting transducer" evidence="4">
    <location>
        <begin position="978"/>
        <end position="1214"/>
    </location>
</feature>
<dbReference type="SUPFAM" id="SSF58104">
    <property type="entry name" value="Methyl-accepting chemotaxis protein (MCP) signaling domain"/>
    <property type="match status" value="1"/>
</dbReference>
<name>A0ABT3CPZ5_9BACT</name>
<feature type="domain" description="HAMP" evidence="5">
    <location>
        <begin position="907"/>
        <end position="959"/>
    </location>
</feature>
<evidence type="ECO:0000259" key="4">
    <source>
        <dbReference type="PROSITE" id="PS50111"/>
    </source>
</evidence>
<dbReference type="Pfam" id="PF18947">
    <property type="entry name" value="HAMP_2"/>
    <property type="match status" value="1"/>
</dbReference>
<dbReference type="InterPro" id="IPR004090">
    <property type="entry name" value="Chemotax_Me-accpt_rcpt"/>
</dbReference>
<dbReference type="CDD" id="cd11386">
    <property type="entry name" value="MCP_signal"/>
    <property type="match status" value="1"/>
</dbReference>
<dbReference type="InterPro" id="IPR013783">
    <property type="entry name" value="Ig-like_fold"/>
</dbReference>
<dbReference type="EMBL" id="JAOYOD010000001">
    <property type="protein sequence ID" value="MCV9385539.1"/>
    <property type="molecule type" value="Genomic_DNA"/>
</dbReference>
<dbReference type="PANTHER" id="PTHR32089:SF112">
    <property type="entry name" value="LYSOZYME-LIKE PROTEIN-RELATED"/>
    <property type="match status" value="1"/>
</dbReference>
<proteinExistence type="inferred from homology"/>
<dbReference type="SMART" id="SM00283">
    <property type="entry name" value="MA"/>
    <property type="match status" value="1"/>
</dbReference>
<dbReference type="Pfam" id="PF07495">
    <property type="entry name" value="Y_Y_Y"/>
    <property type="match status" value="1"/>
</dbReference>
<dbReference type="PANTHER" id="PTHR32089">
    <property type="entry name" value="METHYL-ACCEPTING CHEMOTAXIS PROTEIN MCPB"/>
    <property type="match status" value="1"/>
</dbReference>
<gene>
    <name evidence="6" type="ORF">N7U62_02640</name>
</gene>
<dbReference type="InterPro" id="IPR011110">
    <property type="entry name" value="Reg_prop"/>
</dbReference>
<reference evidence="6 7" key="1">
    <citation type="submission" date="2022-10" db="EMBL/GenBank/DDBJ databases">
        <title>Comparative genomics and taxonomic characterization of three novel marine species of genus Reichenbachiella exhibiting antioxidant and polysaccharide degradation activities.</title>
        <authorList>
            <person name="Muhammad N."/>
            <person name="Lee Y.-J."/>
            <person name="Ko J."/>
            <person name="Kim S.-G."/>
        </authorList>
    </citation>
    <scope>NUCLEOTIDE SEQUENCE [LARGE SCALE GENOMIC DNA]</scope>
    <source>
        <strain evidence="6 7">ABR2-5</strain>
    </source>
</reference>
<dbReference type="InterPro" id="IPR003660">
    <property type="entry name" value="HAMP_dom"/>
</dbReference>
<evidence type="ECO:0000256" key="1">
    <source>
        <dbReference type="ARBA" id="ARBA00023224"/>
    </source>
</evidence>
<keyword evidence="7" id="KW-1185">Reference proteome</keyword>
<sequence>MMRKQQILETIIIVLLNITLTSPLLAQSDNNYRFKNITGLSDNNVTCIFEDHLGYIWIGTRNGINRFNGSHFDVFEPIKNDSTSIRHPYINYMTESSNGDVWIAHGGGLSRFNRSTHDFYNLKHIEENPSSIAEGMANHVFCDKDDNIWVANMGVDLLDSENNKVQKRYLNGENIEFIFQDSKGRIWITGDKIFLMDLDKRIQQILPEENDLNIKSVTEDSQGNIWLGSWEKGLYKLTDLGNNQFSSKLYTPEAGQNSLHLVRILEIINDGEGNIWIGIENGGLDVFNIISEQFTHFKPDPKNPKSIHSNSIWALYKDSNQRIWIGSFDKGIDLMDPYQKPFIKVNDNEGNMDHSAVNTFAEDSKNNLWVGADGYGLDYYNVNTGTFQHYEHEPNNPNSLPNNSVLDLVVMPDNNLLIGTWAGGVTHYDTKRDVFTNYINDPNDPTSIAANSVFTIEKDVLSNSGYWVGTWGEGLDYFDSDTREFKHIGEYLSEDSESIGGDVRIMEPDEKGNIWLGTANGVYYLTVDRANNEYTAKRYINVPEDANSLSENAISCIYQSTKGQVWIGTENRGLNLYVPADDKFAVFDKESGLPSNAIKSIEADKEGNLWISSAKGLSKVSITGKGLNTQLVVQNYDKGDGLQSNFFNMNASIRTSWNEMYFGGSDGFNRFYASEIQNNPIPPSVVFTDFSIFNKSIKPSNDDNAILKKHISEAKEIQMTYKDEIFTIDFVVLNYTRPEKNSYAYMMEEMDEDWNYVGNQTSATYTTLAPGDYTFKVKAANNDGVWNETPTTILIYIAPPFWATWWFRSLMIVAVVAGIYFYSRYKRLENQRQKAELQAKLDEAVAEVKSRNDGLRAQNDNLSSSINDTNFVIQEAVESGNFSARINTQNKEGQWKALSESINKLFDAVVAPIHSINEIVKDMAEGDLAKRLDEDAKGEILLLTQNFNRALSNINELLHQITESANTIDASSSEMLSTSEEMTRNTEEIASAISQMSNGAQTQVSKVDESSTIVEKIRQAAEDMAAKSQRINQVALEGSKRSEKGLTMVNNVSSSMSEISEYTSKTNHSMNILKERSLEIHRVLGVISNIAGQTNLLALNAAIEAAQAGDAGRGFAVVADEIRKLAESSKASTKEIEKLINDVQTDTSMAASLMETMSQSVSRGVSASGEVSKVFEEISEASNETLSYSEEIMNATQEQTQNINQVVTTIENVVVIAEQTAAGTEEVAASANELVSGMTNYNQKSHRLSEIAKSLRDSVGKFVLTQHTSTSQEAQKETMLIDS</sequence>
<dbReference type="Proteomes" id="UP001300692">
    <property type="component" value="Unassembled WGS sequence"/>
</dbReference>
<evidence type="ECO:0000256" key="2">
    <source>
        <dbReference type="ARBA" id="ARBA00029447"/>
    </source>
</evidence>
<dbReference type="Gene3D" id="2.60.40.10">
    <property type="entry name" value="Immunoglobulins"/>
    <property type="match status" value="1"/>
</dbReference>